<comment type="caution">
    <text evidence="4">The sequence shown here is derived from an EMBL/GenBank/DDBJ whole genome shotgun (WGS) entry which is preliminary data.</text>
</comment>
<dbReference type="Pfam" id="PF20239">
    <property type="entry name" value="DUF6596"/>
    <property type="match status" value="1"/>
</dbReference>
<dbReference type="RefSeq" id="WP_209295104.1">
    <property type="nucleotide sequence ID" value="NZ_JAGIKT010000024.1"/>
</dbReference>
<dbReference type="InterPro" id="IPR007627">
    <property type="entry name" value="RNA_pol_sigma70_r2"/>
</dbReference>
<dbReference type="InterPro" id="IPR036388">
    <property type="entry name" value="WH-like_DNA-bd_sf"/>
</dbReference>
<dbReference type="InterPro" id="IPR046531">
    <property type="entry name" value="DUF6596"/>
</dbReference>
<feature type="domain" description="RNA polymerase sigma-70 region 2" evidence="1">
    <location>
        <begin position="17"/>
        <end position="79"/>
    </location>
</feature>
<feature type="domain" description="RNA polymerase sigma factor 70 region 4 type 2" evidence="2">
    <location>
        <begin position="117"/>
        <end position="167"/>
    </location>
</feature>
<dbReference type="PANTHER" id="PTHR47756">
    <property type="entry name" value="BLL6612 PROTEIN-RELATED"/>
    <property type="match status" value="1"/>
</dbReference>
<name>A0ABS3ZVZ0_9BRAD</name>
<dbReference type="Gene3D" id="1.10.10.10">
    <property type="entry name" value="Winged helix-like DNA-binding domain superfamily/Winged helix DNA-binding domain"/>
    <property type="match status" value="1"/>
</dbReference>
<dbReference type="InterPro" id="IPR011990">
    <property type="entry name" value="TPR-like_helical_dom_sf"/>
</dbReference>
<dbReference type="Gene3D" id="1.10.1740.10">
    <property type="match status" value="1"/>
</dbReference>
<dbReference type="SUPFAM" id="SSF48452">
    <property type="entry name" value="TPR-like"/>
    <property type="match status" value="1"/>
</dbReference>
<proteinExistence type="predicted"/>
<dbReference type="InterPro" id="IPR013325">
    <property type="entry name" value="RNA_pol_sigma_r2"/>
</dbReference>
<feature type="domain" description="DUF6596" evidence="3">
    <location>
        <begin position="186"/>
        <end position="287"/>
    </location>
</feature>
<sequence length="428" mass="46988">MSDADTAWIETALISARPQAVGALLRYFRDLDTAEEAFQNACLRALKTWPQNGPPRDPAAWLIMVGRNVAIDEVRRARKQQPLPEDDQAISDLDDAEGALAERLDGSHYRDDILRLMFICCHPGLPATQQIALALRIVSGLTVKQIARAFLVSEAAMEQRITRAKAKVAEAGTPFEAPGAVERSERLAGVAAMIYLIFNEGYSASGETAEIRKPLCEEAIRLARLLLRLFPSEPEIMGLTALILLQHARSAARFAEDGSLILLDDQDRSLWNGTMIAEGLALIDKAMRHRRSGPYQIQAAIAALHARAATPGETDWTQIDLLYGALEVVQPSPVVTLNRAVAVSKVRGPQAALDLIEPLAPKLANYFHFYGVRGAFLMQLGRNDEARIAFDRAIALANTSAEAAHIRMHLDRLIRDSQPKPKESAKAK</sequence>
<evidence type="ECO:0000313" key="5">
    <source>
        <dbReference type="Proteomes" id="UP000669317"/>
    </source>
</evidence>
<evidence type="ECO:0000313" key="4">
    <source>
        <dbReference type="EMBL" id="MBP0111930.1"/>
    </source>
</evidence>
<accession>A0ABS3ZVZ0</accession>
<dbReference type="Pfam" id="PF08281">
    <property type="entry name" value="Sigma70_r4_2"/>
    <property type="match status" value="1"/>
</dbReference>
<evidence type="ECO:0000259" key="3">
    <source>
        <dbReference type="Pfam" id="PF20239"/>
    </source>
</evidence>
<dbReference type="NCBIfam" id="TIGR02937">
    <property type="entry name" value="sigma70-ECF"/>
    <property type="match status" value="1"/>
</dbReference>
<keyword evidence="5" id="KW-1185">Reference proteome</keyword>
<dbReference type="InterPro" id="IPR013249">
    <property type="entry name" value="RNA_pol_sigma70_r4_t2"/>
</dbReference>
<protein>
    <submittedName>
        <fullName evidence="4">RNA polymerase sigma factor</fullName>
    </submittedName>
</protein>
<dbReference type="SUPFAM" id="SSF88946">
    <property type="entry name" value="Sigma2 domain of RNA polymerase sigma factors"/>
    <property type="match status" value="1"/>
</dbReference>
<dbReference type="InterPro" id="IPR013324">
    <property type="entry name" value="RNA_pol_sigma_r3/r4-like"/>
</dbReference>
<dbReference type="EMBL" id="JAGIKT010000024">
    <property type="protein sequence ID" value="MBP0111930.1"/>
    <property type="molecule type" value="Genomic_DNA"/>
</dbReference>
<gene>
    <name evidence="4" type="ORF">JWS04_12720</name>
</gene>
<dbReference type="Proteomes" id="UP000669317">
    <property type="component" value="Unassembled WGS sequence"/>
</dbReference>
<dbReference type="SUPFAM" id="SSF88659">
    <property type="entry name" value="Sigma3 and sigma4 domains of RNA polymerase sigma factors"/>
    <property type="match status" value="1"/>
</dbReference>
<reference evidence="4 5" key="1">
    <citation type="submission" date="2021-03" db="EMBL/GenBank/DDBJ databases">
        <title>Genome Sequence of Bradyrhizobium vignae strain ISRA400.</title>
        <authorList>
            <person name="Tisa L.S."/>
            <person name="Svistoonoff S."/>
            <person name="Hocher V."/>
            <person name="Fall S."/>
            <person name="Zaiya A."/>
            <person name="Naing D."/>
            <person name="Niang N."/>
            <person name="Diouf A."/>
            <person name="Dasylva M.C."/>
            <person name="Toure O."/>
            <person name="Gueye M."/>
            <person name="Gully D."/>
            <person name="Tisseyre P."/>
            <person name="Simpson S."/>
            <person name="Morris K."/>
            <person name="Thomas W.K."/>
        </authorList>
    </citation>
    <scope>NUCLEOTIDE SEQUENCE [LARGE SCALE GENOMIC DNA]</scope>
    <source>
        <strain evidence="4 5">ISRA400</strain>
    </source>
</reference>
<evidence type="ECO:0000259" key="2">
    <source>
        <dbReference type="Pfam" id="PF08281"/>
    </source>
</evidence>
<evidence type="ECO:0000259" key="1">
    <source>
        <dbReference type="Pfam" id="PF04542"/>
    </source>
</evidence>
<dbReference type="Pfam" id="PF04542">
    <property type="entry name" value="Sigma70_r2"/>
    <property type="match status" value="1"/>
</dbReference>
<dbReference type="PANTHER" id="PTHR47756:SF1">
    <property type="entry name" value="BLL0085 PROTEIN"/>
    <property type="match status" value="1"/>
</dbReference>
<organism evidence="4 5">
    <name type="scientific">Bradyrhizobium vignae</name>
    <dbReference type="NCBI Taxonomy" id="1549949"/>
    <lineage>
        <taxon>Bacteria</taxon>
        <taxon>Pseudomonadati</taxon>
        <taxon>Pseudomonadota</taxon>
        <taxon>Alphaproteobacteria</taxon>
        <taxon>Hyphomicrobiales</taxon>
        <taxon>Nitrobacteraceae</taxon>
        <taxon>Bradyrhizobium</taxon>
    </lineage>
</organism>
<dbReference type="InterPro" id="IPR014284">
    <property type="entry name" value="RNA_pol_sigma-70_dom"/>
</dbReference>